<dbReference type="SUPFAM" id="SSF48452">
    <property type="entry name" value="TPR-like"/>
    <property type="match status" value="2"/>
</dbReference>
<organism evidence="5 6">
    <name type="scientific">Rhizobium rhizogenes NBRC 13257</name>
    <dbReference type="NCBI Taxonomy" id="1220581"/>
    <lineage>
        <taxon>Bacteria</taxon>
        <taxon>Pseudomonadati</taxon>
        <taxon>Pseudomonadota</taxon>
        <taxon>Alphaproteobacteria</taxon>
        <taxon>Hyphomicrobiales</taxon>
        <taxon>Rhizobiaceae</taxon>
        <taxon>Rhizobium/Agrobacterium group</taxon>
        <taxon>Rhizobium</taxon>
    </lineage>
</organism>
<evidence type="ECO:0000256" key="4">
    <source>
        <dbReference type="SAM" id="SignalP"/>
    </source>
</evidence>
<dbReference type="PANTHER" id="PTHR44858:SF1">
    <property type="entry name" value="UDP-N-ACETYLGLUCOSAMINE--PEPTIDE N-ACETYLGLUCOSAMINYLTRANSFERASE SPINDLY-RELATED"/>
    <property type="match status" value="1"/>
</dbReference>
<evidence type="ECO:0000256" key="2">
    <source>
        <dbReference type="ARBA" id="ARBA00022803"/>
    </source>
</evidence>
<evidence type="ECO:0000313" key="6">
    <source>
        <dbReference type="Proteomes" id="UP000026941"/>
    </source>
</evidence>
<gene>
    <name evidence="5" type="ORF">RRH01S_15_00040</name>
</gene>
<feature type="signal peptide" evidence="4">
    <location>
        <begin position="1"/>
        <end position="20"/>
    </location>
</feature>
<dbReference type="Pfam" id="PF13432">
    <property type="entry name" value="TPR_16"/>
    <property type="match status" value="2"/>
</dbReference>
<dbReference type="Proteomes" id="UP000026941">
    <property type="component" value="Unassembled WGS sequence"/>
</dbReference>
<comment type="caution">
    <text evidence="5">The sequence shown here is derived from an EMBL/GenBank/DDBJ whole genome shotgun (WGS) entry which is preliminary data.</text>
</comment>
<keyword evidence="4" id="KW-0732">Signal</keyword>
<keyword evidence="1" id="KW-0677">Repeat</keyword>
<feature type="repeat" description="TPR" evidence="3">
    <location>
        <begin position="130"/>
        <end position="163"/>
    </location>
</feature>
<dbReference type="PANTHER" id="PTHR44858">
    <property type="entry name" value="TETRATRICOPEPTIDE REPEAT PROTEIN 6"/>
    <property type="match status" value="1"/>
</dbReference>
<proteinExistence type="predicted"/>
<feature type="chain" id="PRO_5041710460" description="Tetratricopeptide repeat protein" evidence="4">
    <location>
        <begin position="21"/>
        <end position="492"/>
    </location>
</feature>
<keyword evidence="2 3" id="KW-0802">TPR repeat</keyword>
<dbReference type="EMBL" id="BAYX01000015">
    <property type="protein sequence ID" value="GAJ96038.1"/>
    <property type="molecule type" value="Genomic_DNA"/>
</dbReference>
<dbReference type="Pfam" id="PF13181">
    <property type="entry name" value="TPR_8"/>
    <property type="match status" value="1"/>
</dbReference>
<dbReference type="AlphaFoldDB" id="A0AA87QJW6"/>
<evidence type="ECO:0000256" key="3">
    <source>
        <dbReference type="PROSITE-ProRule" id="PRU00339"/>
    </source>
</evidence>
<dbReference type="PROSITE" id="PS50005">
    <property type="entry name" value="TPR"/>
    <property type="match status" value="2"/>
</dbReference>
<accession>A0AA87QJW6</accession>
<dbReference type="GO" id="GO:0009279">
    <property type="term" value="C:cell outer membrane"/>
    <property type="evidence" value="ECO:0007669"/>
    <property type="project" value="TreeGrafter"/>
</dbReference>
<evidence type="ECO:0008006" key="7">
    <source>
        <dbReference type="Google" id="ProtNLM"/>
    </source>
</evidence>
<name>A0AA87QJW6_RHIRH</name>
<sequence length="492" mass="54180">MAAAGLAASVLFLWSATAYAGRGDLPASLVCATVSECTKQIDTIKDPTRLAQALTDRCRALFLANPMQEATDDCDRAIGLNPSQISAYEIRAQIKKFALVSARDPVKKQQLANEAEADFEKLVEIGPDQVRSHLLRGEFFLFKKQYALALSDFDKAAALDPEEPLVYLLRSRTYHGLGNDDLALNDGAAFLTMAPPSADILTMMAEIHLSRKDLKQALNLADQALVASGKSDELNWERNKALTLRARINLETGDKEEAKQDFMAALASWPNDTDARAGLESLLQKPIYTEKDCTSAAMVKGRQGDLNAIEICSEVLDISESGVALEQRAALYFSTGQYDLAAADYTKLIEADPNFLGYYGLRALVHRAAGRPDLALTDLNRLLTGDSHSKASEQMNLLLRAEIEITLRKDDDALRDISNLLKPDARIPRALTLRAWVEARRDQFTEAKADIDAALAINAKLYQKQIAKVQDAVARQSREEAETAFAEVFREN</sequence>
<dbReference type="GO" id="GO:0046813">
    <property type="term" value="P:receptor-mediated virion attachment to host cell"/>
    <property type="evidence" value="ECO:0007669"/>
    <property type="project" value="TreeGrafter"/>
</dbReference>
<feature type="repeat" description="TPR" evidence="3">
    <location>
        <begin position="322"/>
        <end position="355"/>
    </location>
</feature>
<protein>
    <recommendedName>
        <fullName evidence="7">Tetratricopeptide repeat protein</fullName>
    </recommendedName>
</protein>
<dbReference type="InterPro" id="IPR050498">
    <property type="entry name" value="Ycf3"/>
</dbReference>
<dbReference type="InterPro" id="IPR019734">
    <property type="entry name" value="TPR_rpt"/>
</dbReference>
<dbReference type="Gene3D" id="1.25.40.10">
    <property type="entry name" value="Tetratricopeptide repeat domain"/>
    <property type="match status" value="5"/>
</dbReference>
<evidence type="ECO:0000256" key="1">
    <source>
        <dbReference type="ARBA" id="ARBA00022737"/>
    </source>
</evidence>
<dbReference type="InterPro" id="IPR011990">
    <property type="entry name" value="TPR-like_helical_dom_sf"/>
</dbReference>
<dbReference type="SMART" id="SM00028">
    <property type="entry name" value="TPR"/>
    <property type="match status" value="7"/>
</dbReference>
<reference evidence="5 6" key="1">
    <citation type="submission" date="2014-05" db="EMBL/GenBank/DDBJ databases">
        <title>Whole genome shotgun sequence of Rhizobium rhizogenes NBRC 13257.</title>
        <authorList>
            <person name="Katano-Makiyama Y."/>
            <person name="Hosoyama A."/>
            <person name="Hashimoto M."/>
            <person name="Hosoyama Y."/>
            <person name="Noguchi M."/>
            <person name="Tsuchikane K."/>
            <person name="Kimura A."/>
            <person name="Ohji S."/>
            <person name="Ichikawa N."/>
            <person name="Yamazoe A."/>
            <person name="Fujita N."/>
        </authorList>
    </citation>
    <scope>NUCLEOTIDE SEQUENCE [LARGE SCALE GENOMIC DNA]</scope>
    <source>
        <strain evidence="5 6">NBRC 13257</strain>
    </source>
</reference>
<evidence type="ECO:0000313" key="5">
    <source>
        <dbReference type="EMBL" id="GAJ96038.1"/>
    </source>
</evidence>